<dbReference type="Gene3D" id="3.40.50.970">
    <property type="match status" value="1"/>
</dbReference>
<dbReference type="InterPro" id="IPR005475">
    <property type="entry name" value="Transketolase-like_Pyr-bd"/>
</dbReference>
<dbReference type="GO" id="GO:0030976">
    <property type="term" value="F:thiamine pyrophosphate binding"/>
    <property type="evidence" value="ECO:0007669"/>
    <property type="project" value="InterPro"/>
</dbReference>
<evidence type="ECO:0000256" key="3">
    <source>
        <dbReference type="ARBA" id="ARBA00006936"/>
    </source>
</evidence>
<dbReference type="RefSeq" id="WP_092980701.1">
    <property type="nucleotide sequence ID" value="NZ_FOYQ01000001.1"/>
</dbReference>
<dbReference type="PANTHER" id="PTHR23152:SF4">
    <property type="entry name" value="2-OXOADIPATE DEHYDROGENASE COMPLEX COMPONENT E1"/>
    <property type="match status" value="1"/>
</dbReference>
<gene>
    <name evidence="8" type="ORF">SAMN04490243_0692</name>
</gene>
<evidence type="ECO:0000256" key="5">
    <source>
        <dbReference type="ARBA" id="ARBA00023002"/>
    </source>
</evidence>
<dbReference type="STRING" id="400055.SAMN04490243_0692"/>
<dbReference type="Gene3D" id="3.40.50.11610">
    <property type="entry name" value="Multifunctional 2-oxoglutarate metabolism enzyme, C-terminal domain"/>
    <property type="match status" value="1"/>
</dbReference>
<dbReference type="AlphaFoldDB" id="A0A1I6FUF7"/>
<comment type="similarity">
    <text evidence="3">Belongs to the alpha-ketoglutarate dehydrogenase family.</text>
</comment>
<dbReference type="EMBL" id="FOYQ01000001">
    <property type="protein sequence ID" value="SFR33551.1"/>
    <property type="molecule type" value="Genomic_DNA"/>
</dbReference>
<evidence type="ECO:0000256" key="4">
    <source>
        <dbReference type="ARBA" id="ARBA00012280"/>
    </source>
</evidence>
<dbReference type="SMART" id="SM00861">
    <property type="entry name" value="Transket_pyr"/>
    <property type="match status" value="1"/>
</dbReference>
<keyword evidence="9" id="KW-1185">Reference proteome</keyword>
<evidence type="ECO:0000256" key="2">
    <source>
        <dbReference type="ARBA" id="ARBA00003906"/>
    </source>
</evidence>
<dbReference type="InterPro" id="IPR042179">
    <property type="entry name" value="KGD_C_sf"/>
</dbReference>
<dbReference type="NCBIfam" id="TIGR00239">
    <property type="entry name" value="2oxo_dh_E1"/>
    <property type="match status" value="1"/>
</dbReference>
<dbReference type="Pfam" id="PF02779">
    <property type="entry name" value="Transket_pyr"/>
    <property type="match status" value="1"/>
</dbReference>
<dbReference type="SUPFAM" id="SSF52518">
    <property type="entry name" value="Thiamin diphosphate-binding fold (THDP-binding)"/>
    <property type="match status" value="2"/>
</dbReference>
<dbReference type="PANTHER" id="PTHR23152">
    <property type="entry name" value="2-OXOGLUTARATE DEHYDROGENASE"/>
    <property type="match status" value="1"/>
</dbReference>
<dbReference type="PIRSF" id="PIRSF000157">
    <property type="entry name" value="Oxoglu_dh_E1"/>
    <property type="match status" value="1"/>
</dbReference>
<dbReference type="Pfam" id="PF00676">
    <property type="entry name" value="E1_dh"/>
    <property type="match status" value="1"/>
</dbReference>
<organism evidence="8 9">
    <name type="scientific">Robiginitalea myxolifaciens</name>
    <dbReference type="NCBI Taxonomy" id="400055"/>
    <lineage>
        <taxon>Bacteria</taxon>
        <taxon>Pseudomonadati</taxon>
        <taxon>Bacteroidota</taxon>
        <taxon>Flavobacteriia</taxon>
        <taxon>Flavobacteriales</taxon>
        <taxon>Flavobacteriaceae</taxon>
        <taxon>Robiginitalea</taxon>
    </lineage>
</organism>
<dbReference type="InterPro" id="IPR029061">
    <property type="entry name" value="THDP-binding"/>
</dbReference>
<dbReference type="OrthoDB" id="9759785at2"/>
<dbReference type="EC" id="1.2.4.2" evidence="4"/>
<dbReference type="GO" id="GO:0045252">
    <property type="term" value="C:oxoglutarate dehydrogenase complex"/>
    <property type="evidence" value="ECO:0007669"/>
    <property type="project" value="TreeGrafter"/>
</dbReference>
<dbReference type="GO" id="GO:0004591">
    <property type="term" value="F:oxoglutarate dehydrogenase (succinyl-transferring) activity"/>
    <property type="evidence" value="ECO:0007669"/>
    <property type="project" value="UniProtKB-EC"/>
</dbReference>
<dbReference type="Proteomes" id="UP000199534">
    <property type="component" value="Unassembled WGS sequence"/>
</dbReference>
<proteinExistence type="inferred from homology"/>
<dbReference type="Gene3D" id="3.40.50.12470">
    <property type="match status" value="1"/>
</dbReference>
<dbReference type="CDD" id="cd02016">
    <property type="entry name" value="TPP_E1_OGDC_like"/>
    <property type="match status" value="1"/>
</dbReference>
<dbReference type="InterPro" id="IPR011603">
    <property type="entry name" value="2oxoglutarate_DH_E1"/>
</dbReference>
<keyword evidence="6" id="KW-0786">Thiamine pyrophosphate</keyword>
<dbReference type="Pfam" id="PF16078">
    <property type="entry name" value="2-oxogl_dehyd_N"/>
    <property type="match status" value="1"/>
</dbReference>
<dbReference type="InterPro" id="IPR031717">
    <property type="entry name" value="ODO-1/KGD_C"/>
</dbReference>
<dbReference type="InterPro" id="IPR001017">
    <property type="entry name" value="DH_E1"/>
</dbReference>
<dbReference type="GO" id="GO:0005829">
    <property type="term" value="C:cytosol"/>
    <property type="evidence" value="ECO:0007669"/>
    <property type="project" value="TreeGrafter"/>
</dbReference>
<accession>A0A1I6FUF7</accession>
<dbReference type="GO" id="GO:0006099">
    <property type="term" value="P:tricarboxylic acid cycle"/>
    <property type="evidence" value="ECO:0007669"/>
    <property type="project" value="TreeGrafter"/>
</dbReference>
<dbReference type="InterPro" id="IPR032106">
    <property type="entry name" value="2-oxogl_dehyd_N"/>
</dbReference>
<evidence type="ECO:0000259" key="7">
    <source>
        <dbReference type="SMART" id="SM00861"/>
    </source>
</evidence>
<protein>
    <recommendedName>
        <fullName evidence="4">oxoglutarate dehydrogenase (succinyl-transferring)</fullName>
        <ecNumber evidence="4">1.2.4.2</ecNumber>
    </recommendedName>
</protein>
<comment type="cofactor">
    <cofactor evidence="1">
        <name>thiamine diphosphate</name>
        <dbReference type="ChEBI" id="CHEBI:58937"/>
    </cofactor>
</comment>
<comment type="function">
    <text evidence="2">E1 component of the 2-oxoglutarate dehydrogenase (OGDH) complex which catalyzes the decarboxylation of 2-oxoglutarate, the first step in the conversion of 2-oxoglutarate to succinyl-CoA and CO(2).</text>
</comment>
<reference evidence="8 9" key="1">
    <citation type="submission" date="2016-10" db="EMBL/GenBank/DDBJ databases">
        <authorList>
            <person name="de Groot N.N."/>
        </authorList>
    </citation>
    <scope>NUCLEOTIDE SEQUENCE [LARGE SCALE GENOMIC DNA]</scope>
    <source>
        <strain evidence="8 9">DSM 21019</strain>
    </source>
</reference>
<evidence type="ECO:0000313" key="8">
    <source>
        <dbReference type="EMBL" id="SFR33551.1"/>
    </source>
</evidence>
<feature type="domain" description="Transketolase-like pyrimidine-binding" evidence="7">
    <location>
        <begin position="586"/>
        <end position="779"/>
    </location>
</feature>
<dbReference type="NCBIfam" id="NF008907">
    <property type="entry name" value="PRK12270.1"/>
    <property type="match status" value="1"/>
</dbReference>
<keyword evidence="5" id="KW-0560">Oxidoreductase</keyword>
<evidence type="ECO:0000313" key="9">
    <source>
        <dbReference type="Proteomes" id="UP000199534"/>
    </source>
</evidence>
<dbReference type="Gene3D" id="1.10.287.1150">
    <property type="entry name" value="TPP helical domain"/>
    <property type="match status" value="1"/>
</dbReference>
<dbReference type="NCBIfam" id="NF006914">
    <property type="entry name" value="PRK09404.1"/>
    <property type="match status" value="1"/>
</dbReference>
<sequence>MDKYSFLNAAHTAYFSKLYDQYLSHPDSVEPSWRAFFQGFDFGTESALEELGIDASNGVVQLADGSQQAMPESLQKEFMVIRLIDGYRSRGHLFTKTNPVRERRTYTPSLDISNFGLSESDLDTVFSAGEIIGIGAASLREIVNHLQRIYCDAIGVEYMYIRKPERVQWIQDKLNVNDNHPDFSPERKKHILRKLNEAVSFEAFLHTKYVGQKRFSLEGNESLIPAVDAIVERAAEMGVEQFVMGMAHRGRLNVLTNIFGKPATDIFSEFDGKDYEQEVFDGDVKYHLGWTSQRKTDSGKSINMNIAPNPSHLETVGAVVEGISRAKQELHCPDDFSKVLPIVVHGDAAIAGQGLAYEVVQMALLDGYRTAGTIHIVVNNQIGFTTNYLDGRSSTYCTDVGKVTLSPVLHINSDDAEAVVHASLFALEYRMRFQRDVFLDLLGYRKYGHNEGDEPRFTQPKLYKAIAKHQNPRDIYAAKLREEGVIDDNFVAQLEADYKASLEEELEDSRKEDKTRITPFMEDEWSGFENAREWEMMEAVDTSVDPKALEAVATVITKLPEGKKFLRKVERLVEDRRKRFFETDNLDWAMGELLAYGTLLQEGFDVRISGQDVERGTFSHRHAVMKVEESEEEVLLLNHLSKEQGDFQIYNSLLSEYGVVGFEYGYAMASPNTLTIWEAQFGDFSNGAQIMIDQYISAAEDKWKTQNGLVLLLPHGYEGQGAEHSSARMERYLQLCARDNMFVADVSTPANLFHLLRRQMKVNYRKPLIVFTPKSLLRHPKCVSTVSELASGKFQELIDDDSVKTNKVKSLVFCTGKFYYDLLAAREELGREDVALVRLEQLFPLPAKQMQETIEKYANAEEVVWAQEEPRNMGAWSHLLMHFPGASEFRVASRRFYASPAAGSAVRSRMRHQQVIDYVFDKSKNNQTRPQSKAEAAKK</sequence>
<evidence type="ECO:0000256" key="1">
    <source>
        <dbReference type="ARBA" id="ARBA00001964"/>
    </source>
</evidence>
<dbReference type="Pfam" id="PF16870">
    <property type="entry name" value="OxoGdeHyase_C"/>
    <property type="match status" value="1"/>
</dbReference>
<evidence type="ECO:0000256" key="6">
    <source>
        <dbReference type="ARBA" id="ARBA00023052"/>
    </source>
</evidence>
<name>A0A1I6FUF7_9FLAO</name>